<evidence type="ECO:0000313" key="5">
    <source>
        <dbReference type="EMBL" id="GHO90004.1"/>
    </source>
</evidence>
<dbReference type="Proteomes" id="UP000597444">
    <property type="component" value="Unassembled WGS sequence"/>
</dbReference>
<dbReference type="EMBL" id="BNJK01000001">
    <property type="protein sequence ID" value="GHO90004.1"/>
    <property type="molecule type" value="Genomic_DNA"/>
</dbReference>
<evidence type="ECO:0000256" key="2">
    <source>
        <dbReference type="ARBA" id="ARBA00022862"/>
    </source>
</evidence>
<dbReference type="PANTHER" id="PTHR43110:SF1">
    <property type="entry name" value="THIOL PEROXIDASE"/>
    <property type="match status" value="1"/>
</dbReference>
<accession>A0A8J3IF20</accession>
<dbReference type="InterPro" id="IPR050455">
    <property type="entry name" value="Tpx_Peroxidase_subfamily"/>
</dbReference>
<dbReference type="InterPro" id="IPR036249">
    <property type="entry name" value="Thioredoxin-like_sf"/>
</dbReference>
<sequence length="177" mass="20396">MHERWGEAFAQQEQLTVIGEKLQTGVCAPDFTLDYVDLLDMAVHCVQLADTTGTIRILSVINSLDRAICRQQTRRWEALCLSSLSPDVCLYTISMDSPQMHFNWQGAETIFHQTLSAHNHEQFGRDYGLLLKEWHLLQRAVLVIDRNDRIAYAEYVADQYSEPDYDTALHVILQIQQ</sequence>
<dbReference type="GO" id="GO:0004601">
    <property type="term" value="F:peroxidase activity"/>
    <property type="evidence" value="ECO:0007669"/>
    <property type="project" value="UniProtKB-KW"/>
</dbReference>
<comment type="caution">
    <text evidence="5">The sequence shown here is derived from an EMBL/GenBank/DDBJ whole genome shotgun (WGS) entry which is preliminary data.</text>
</comment>
<dbReference type="PANTHER" id="PTHR43110">
    <property type="entry name" value="THIOL PEROXIDASE"/>
    <property type="match status" value="1"/>
</dbReference>
<reference evidence="5" key="1">
    <citation type="submission" date="2020-10" db="EMBL/GenBank/DDBJ databases">
        <title>Taxonomic study of unclassified bacteria belonging to the class Ktedonobacteria.</title>
        <authorList>
            <person name="Yabe S."/>
            <person name="Wang C.M."/>
            <person name="Zheng Y."/>
            <person name="Sakai Y."/>
            <person name="Cavaletti L."/>
            <person name="Monciardini P."/>
            <person name="Donadio S."/>
        </authorList>
    </citation>
    <scope>NUCLEOTIDE SEQUENCE</scope>
    <source>
        <strain evidence="5">ID150040</strain>
    </source>
</reference>
<keyword evidence="6" id="KW-1185">Reference proteome</keyword>
<evidence type="ECO:0000256" key="3">
    <source>
        <dbReference type="ARBA" id="ARBA00023284"/>
    </source>
</evidence>
<evidence type="ECO:0000259" key="4">
    <source>
        <dbReference type="Pfam" id="PF00578"/>
    </source>
</evidence>
<dbReference type="RefSeq" id="WP_220201014.1">
    <property type="nucleotide sequence ID" value="NZ_BNJK01000001.1"/>
</dbReference>
<name>A0A8J3IF20_9CHLR</name>
<organism evidence="5 6">
    <name type="scientific">Reticulibacter mediterranei</name>
    <dbReference type="NCBI Taxonomy" id="2778369"/>
    <lineage>
        <taxon>Bacteria</taxon>
        <taxon>Bacillati</taxon>
        <taxon>Chloroflexota</taxon>
        <taxon>Ktedonobacteria</taxon>
        <taxon>Ktedonobacterales</taxon>
        <taxon>Reticulibacteraceae</taxon>
        <taxon>Reticulibacter</taxon>
    </lineage>
</organism>
<dbReference type="Gene3D" id="3.40.30.10">
    <property type="entry name" value="Glutaredoxin"/>
    <property type="match status" value="1"/>
</dbReference>
<dbReference type="Pfam" id="PF00578">
    <property type="entry name" value="AhpC-TSA"/>
    <property type="match status" value="1"/>
</dbReference>
<protein>
    <submittedName>
        <fullName evidence="5">Putative thiol peroxidase</fullName>
    </submittedName>
</protein>
<dbReference type="InterPro" id="IPR000866">
    <property type="entry name" value="AhpC/TSA"/>
</dbReference>
<keyword evidence="3" id="KW-0676">Redox-active center</keyword>
<keyword evidence="1 5" id="KW-0560">Oxidoreductase</keyword>
<evidence type="ECO:0000313" key="6">
    <source>
        <dbReference type="Proteomes" id="UP000597444"/>
    </source>
</evidence>
<evidence type="ECO:0000256" key="1">
    <source>
        <dbReference type="ARBA" id="ARBA00022559"/>
    </source>
</evidence>
<dbReference type="AlphaFoldDB" id="A0A8J3IF20"/>
<proteinExistence type="predicted"/>
<keyword evidence="1 5" id="KW-0575">Peroxidase</keyword>
<feature type="domain" description="Alkyl hydroperoxide reductase subunit C/ Thiol specific antioxidant" evidence="4">
    <location>
        <begin position="25"/>
        <end position="152"/>
    </location>
</feature>
<dbReference type="SUPFAM" id="SSF52833">
    <property type="entry name" value="Thioredoxin-like"/>
    <property type="match status" value="1"/>
</dbReference>
<keyword evidence="2" id="KW-0049">Antioxidant</keyword>
<gene>
    <name evidence="5" type="primary">tpx</name>
    <name evidence="5" type="ORF">KSF_000520</name>
</gene>